<keyword evidence="1" id="KW-0472">Membrane</keyword>
<dbReference type="EMBL" id="KZ678429">
    <property type="protein sequence ID" value="PSR87407.1"/>
    <property type="molecule type" value="Genomic_DNA"/>
</dbReference>
<keyword evidence="1" id="KW-0812">Transmembrane</keyword>
<proteinExistence type="predicted"/>
<organism evidence="2 3">
    <name type="scientific">Coniella lustricola</name>
    <dbReference type="NCBI Taxonomy" id="2025994"/>
    <lineage>
        <taxon>Eukaryota</taxon>
        <taxon>Fungi</taxon>
        <taxon>Dikarya</taxon>
        <taxon>Ascomycota</taxon>
        <taxon>Pezizomycotina</taxon>
        <taxon>Sordariomycetes</taxon>
        <taxon>Sordariomycetidae</taxon>
        <taxon>Diaporthales</taxon>
        <taxon>Schizoparmaceae</taxon>
        <taxon>Coniella</taxon>
    </lineage>
</organism>
<reference evidence="2 3" key="1">
    <citation type="journal article" date="2018" name="Mycol. Prog.">
        <title>Coniella lustricola, a new species from submerged detritus.</title>
        <authorList>
            <person name="Raudabaugh D.B."/>
            <person name="Iturriaga T."/>
            <person name="Carver A."/>
            <person name="Mondo S."/>
            <person name="Pangilinan J."/>
            <person name="Lipzen A."/>
            <person name="He G."/>
            <person name="Amirebrahimi M."/>
            <person name="Grigoriev I.V."/>
            <person name="Miller A.N."/>
        </authorList>
    </citation>
    <scope>NUCLEOTIDE SEQUENCE [LARGE SCALE GENOMIC DNA]</scope>
    <source>
        <strain evidence="2 3">B22-T-1</strain>
    </source>
</reference>
<sequence>MELVGDVFVLAGLYLVLAHCWLRQGYRRWIEFSQSQGKPCIRPPFVFLDHWFGLRFGLGQTSGTGHAPPNVTRVIGSSSMNRSSRLVVNDQDMLHMSPQALTLNKSCKSHWAEPTATISRYGTFPGLT</sequence>
<protein>
    <submittedName>
        <fullName evidence="2">Uncharacterized protein</fullName>
    </submittedName>
</protein>
<gene>
    <name evidence="2" type="ORF">BD289DRAFT_234910</name>
</gene>
<dbReference type="Proteomes" id="UP000241462">
    <property type="component" value="Unassembled WGS sequence"/>
</dbReference>
<evidence type="ECO:0000313" key="2">
    <source>
        <dbReference type="EMBL" id="PSR87407.1"/>
    </source>
</evidence>
<feature type="transmembrane region" description="Helical" evidence="1">
    <location>
        <begin position="6"/>
        <end position="22"/>
    </location>
</feature>
<keyword evidence="3" id="KW-1185">Reference proteome</keyword>
<evidence type="ECO:0000256" key="1">
    <source>
        <dbReference type="SAM" id="Phobius"/>
    </source>
</evidence>
<name>A0A2T3A9V5_9PEZI</name>
<evidence type="ECO:0000313" key="3">
    <source>
        <dbReference type="Proteomes" id="UP000241462"/>
    </source>
</evidence>
<dbReference type="AlphaFoldDB" id="A0A2T3A9V5"/>
<accession>A0A2T3A9V5</accession>
<dbReference type="InParanoid" id="A0A2T3A9V5"/>
<keyword evidence="1" id="KW-1133">Transmembrane helix</keyword>